<dbReference type="GO" id="GO:0008320">
    <property type="term" value="F:protein transmembrane transporter activity"/>
    <property type="evidence" value="ECO:0007669"/>
    <property type="project" value="UniProtKB-UniRule"/>
</dbReference>
<keyword evidence="2 9" id="KW-0813">Transport</keyword>
<evidence type="ECO:0000256" key="4">
    <source>
        <dbReference type="ARBA" id="ARBA00022692"/>
    </source>
</evidence>
<gene>
    <name evidence="9" type="primary">tatA</name>
    <name evidence="11" type="ORF">AVDCRST_MAG02-4771</name>
</gene>
<dbReference type="AlphaFoldDB" id="A0A6J4RW07"/>
<protein>
    <recommendedName>
        <fullName evidence="9">Sec-independent protein translocase protein TatA</fullName>
    </recommendedName>
</protein>
<evidence type="ECO:0000256" key="8">
    <source>
        <dbReference type="ARBA" id="ARBA00023136"/>
    </source>
</evidence>
<dbReference type="GO" id="GO:0043953">
    <property type="term" value="P:protein transport by the Tat complex"/>
    <property type="evidence" value="ECO:0007669"/>
    <property type="project" value="UniProtKB-UniRule"/>
</dbReference>
<accession>A0A6J4RW07</accession>
<feature type="region of interest" description="Disordered" evidence="10">
    <location>
        <begin position="47"/>
        <end position="97"/>
    </location>
</feature>
<name>A0A6J4RW07_9ACTN</name>
<comment type="subunit">
    <text evidence="9">The Tat system comprises two distinct complexes: a TatABC complex, containing multiple copies of TatA, TatB and TatC subunits, and a separate TatA complex, containing only TatA subunits. Substrates initially bind to the TatABC complex, which probably triggers association of the separate TatA complex to form the active translocon.</text>
</comment>
<dbReference type="Pfam" id="PF02416">
    <property type="entry name" value="TatA_B_E"/>
    <property type="match status" value="1"/>
</dbReference>
<evidence type="ECO:0000256" key="7">
    <source>
        <dbReference type="ARBA" id="ARBA00023010"/>
    </source>
</evidence>
<evidence type="ECO:0000256" key="9">
    <source>
        <dbReference type="HAMAP-Rule" id="MF_00236"/>
    </source>
</evidence>
<comment type="similarity">
    <text evidence="9">Belongs to the TatA/E family.</text>
</comment>
<dbReference type="GO" id="GO:0033281">
    <property type="term" value="C:TAT protein transport complex"/>
    <property type="evidence" value="ECO:0007669"/>
    <property type="project" value="UniProtKB-UniRule"/>
</dbReference>
<dbReference type="InterPro" id="IPR006312">
    <property type="entry name" value="TatA/E"/>
</dbReference>
<dbReference type="HAMAP" id="MF_00236">
    <property type="entry name" value="TatA_E"/>
    <property type="match status" value="1"/>
</dbReference>
<keyword evidence="8 9" id="KW-0472">Membrane</keyword>
<comment type="function">
    <text evidence="9">Part of the twin-arginine translocation (Tat) system that transports large folded proteins containing a characteristic twin-arginine motif in their signal peptide across membranes. TatA could form the protein-conducting channel of the Tat system.</text>
</comment>
<comment type="subcellular location">
    <subcellularLocation>
        <location evidence="1 9">Cell membrane</location>
        <topology evidence="1 9">Single-pass membrane protein</topology>
    </subcellularLocation>
</comment>
<dbReference type="InterPro" id="IPR003369">
    <property type="entry name" value="TatA/B/E"/>
</dbReference>
<organism evidence="11">
    <name type="scientific">uncultured Rubrobacteraceae bacterium</name>
    <dbReference type="NCBI Taxonomy" id="349277"/>
    <lineage>
        <taxon>Bacteria</taxon>
        <taxon>Bacillati</taxon>
        <taxon>Actinomycetota</taxon>
        <taxon>Rubrobacteria</taxon>
        <taxon>Rubrobacterales</taxon>
        <taxon>Rubrobacteraceae</taxon>
        <taxon>environmental samples</taxon>
    </lineage>
</organism>
<dbReference type="NCBIfam" id="TIGR01411">
    <property type="entry name" value="tatAE"/>
    <property type="match status" value="1"/>
</dbReference>
<dbReference type="EMBL" id="CADCVH010000130">
    <property type="protein sequence ID" value="CAA9482567.1"/>
    <property type="molecule type" value="Genomic_DNA"/>
</dbReference>
<evidence type="ECO:0000256" key="1">
    <source>
        <dbReference type="ARBA" id="ARBA00004162"/>
    </source>
</evidence>
<keyword evidence="7 9" id="KW-0811">Translocation</keyword>
<sequence length="97" mass="10557">MSLALIPGIPTLGPTELIIALVVILLLFGAKRIPELARGLGSGVREFKAGTKEGQLEDKQDKEKNDDKPASEVRDDETKLEEDDATVKAEKAEQNRS</sequence>
<evidence type="ECO:0000256" key="2">
    <source>
        <dbReference type="ARBA" id="ARBA00022448"/>
    </source>
</evidence>
<evidence type="ECO:0000313" key="11">
    <source>
        <dbReference type="EMBL" id="CAA9482567.1"/>
    </source>
</evidence>
<dbReference type="Gene3D" id="1.20.5.3310">
    <property type="match status" value="1"/>
</dbReference>
<feature type="compositionally biased region" description="Basic and acidic residues" evidence="10">
    <location>
        <begin position="85"/>
        <end position="97"/>
    </location>
</feature>
<evidence type="ECO:0000256" key="3">
    <source>
        <dbReference type="ARBA" id="ARBA00022475"/>
    </source>
</evidence>
<dbReference type="PANTHER" id="PTHR42982">
    <property type="entry name" value="SEC-INDEPENDENT PROTEIN TRANSLOCASE PROTEIN TATA"/>
    <property type="match status" value="1"/>
</dbReference>
<evidence type="ECO:0000256" key="5">
    <source>
        <dbReference type="ARBA" id="ARBA00022927"/>
    </source>
</evidence>
<feature type="compositionally biased region" description="Basic and acidic residues" evidence="10">
    <location>
        <begin position="47"/>
        <end position="77"/>
    </location>
</feature>
<dbReference type="PANTHER" id="PTHR42982:SF1">
    <property type="entry name" value="SEC-INDEPENDENT PROTEIN TRANSLOCASE PROTEIN TATA"/>
    <property type="match status" value="1"/>
</dbReference>
<reference evidence="11" key="1">
    <citation type="submission" date="2020-02" db="EMBL/GenBank/DDBJ databases">
        <authorList>
            <person name="Meier V. D."/>
        </authorList>
    </citation>
    <scope>NUCLEOTIDE SEQUENCE</scope>
    <source>
        <strain evidence="11">AVDCRST_MAG02</strain>
    </source>
</reference>
<keyword evidence="6 9" id="KW-1133">Transmembrane helix</keyword>
<keyword evidence="5 9" id="KW-0653">Protein transport</keyword>
<keyword evidence="4 9" id="KW-0812">Transmembrane</keyword>
<evidence type="ECO:0000256" key="10">
    <source>
        <dbReference type="SAM" id="MobiDB-lite"/>
    </source>
</evidence>
<proteinExistence type="inferred from homology"/>
<feature type="transmembrane region" description="Helical" evidence="9">
    <location>
        <begin position="12"/>
        <end position="30"/>
    </location>
</feature>
<evidence type="ECO:0000256" key="6">
    <source>
        <dbReference type="ARBA" id="ARBA00022989"/>
    </source>
</evidence>
<keyword evidence="3 9" id="KW-1003">Cell membrane</keyword>